<comment type="caution">
    <text evidence="2">The sequence shown here is derived from an EMBL/GenBank/DDBJ whole genome shotgun (WGS) entry which is preliminary data.</text>
</comment>
<dbReference type="AlphaFoldDB" id="A0ABD5REL2"/>
<dbReference type="EMBL" id="JBHSKX010000002">
    <property type="protein sequence ID" value="MFC5368492.1"/>
    <property type="molecule type" value="Genomic_DNA"/>
</dbReference>
<feature type="transmembrane region" description="Helical" evidence="1">
    <location>
        <begin position="27"/>
        <end position="52"/>
    </location>
</feature>
<sequence length="61" mass="6897">MLWGWPPLVGLALAVIGVVIDHDMVAGIGLLGFFTTVVLGEYTVEALNRFLLWVRYYRMRS</sequence>
<gene>
    <name evidence="2" type="ORF">ACFPJ5_16310</name>
</gene>
<name>A0ABD5REL2_9EURY</name>
<protein>
    <submittedName>
        <fullName evidence="2">Uncharacterized protein</fullName>
    </submittedName>
</protein>
<organism evidence="2 3">
    <name type="scientific">Salinirubrum litoreum</name>
    <dbReference type="NCBI Taxonomy" id="1126234"/>
    <lineage>
        <taxon>Archaea</taxon>
        <taxon>Methanobacteriati</taxon>
        <taxon>Methanobacteriota</taxon>
        <taxon>Stenosarchaea group</taxon>
        <taxon>Halobacteria</taxon>
        <taxon>Halobacteriales</taxon>
        <taxon>Haloferacaceae</taxon>
        <taxon>Salinirubrum</taxon>
    </lineage>
</organism>
<evidence type="ECO:0000313" key="2">
    <source>
        <dbReference type="EMBL" id="MFC5368492.1"/>
    </source>
</evidence>
<evidence type="ECO:0000256" key="1">
    <source>
        <dbReference type="SAM" id="Phobius"/>
    </source>
</evidence>
<dbReference type="RefSeq" id="WP_227230767.1">
    <property type="nucleotide sequence ID" value="NZ_JAJCVJ010000002.1"/>
</dbReference>
<keyword evidence="3" id="KW-1185">Reference proteome</keyword>
<keyword evidence="1" id="KW-0472">Membrane</keyword>
<keyword evidence="1" id="KW-1133">Transmembrane helix</keyword>
<dbReference type="Proteomes" id="UP001596201">
    <property type="component" value="Unassembled WGS sequence"/>
</dbReference>
<accession>A0ABD5REL2</accession>
<proteinExistence type="predicted"/>
<reference evidence="2 3" key="1">
    <citation type="journal article" date="2019" name="Int. J. Syst. Evol. Microbiol.">
        <title>The Global Catalogue of Microorganisms (GCM) 10K type strain sequencing project: providing services to taxonomists for standard genome sequencing and annotation.</title>
        <authorList>
            <consortium name="The Broad Institute Genomics Platform"/>
            <consortium name="The Broad Institute Genome Sequencing Center for Infectious Disease"/>
            <person name="Wu L."/>
            <person name="Ma J."/>
        </authorList>
    </citation>
    <scope>NUCLEOTIDE SEQUENCE [LARGE SCALE GENOMIC DNA]</scope>
    <source>
        <strain evidence="2 3">CGMCC 1.12237</strain>
    </source>
</reference>
<keyword evidence="1" id="KW-0812">Transmembrane</keyword>
<evidence type="ECO:0000313" key="3">
    <source>
        <dbReference type="Proteomes" id="UP001596201"/>
    </source>
</evidence>